<proteinExistence type="predicted"/>
<keyword evidence="2" id="KW-1185">Reference proteome</keyword>
<evidence type="ECO:0000313" key="1">
    <source>
        <dbReference type="EMBL" id="ALH22940.1"/>
    </source>
</evidence>
<dbReference type="EMBL" id="KT820662">
    <property type="protein sequence ID" value="ALH22940.1"/>
    <property type="molecule type" value="Genomic_DNA"/>
</dbReference>
<dbReference type="KEGG" id="vg:26048901"/>
<protein>
    <submittedName>
        <fullName evidence="1">Uncharacterized protein</fullName>
    </submittedName>
</protein>
<reference evidence="1 2" key="1">
    <citation type="journal article" date="2015" name="Genome Announc.">
        <title>The 474-Kilobase-Pair Complete Genome Sequence of CeV-01B, a Virus Infecting Haptolina (Chrysochromulina) ericina (Prymnesiophyceae).</title>
        <authorList>
            <person name="Gallot-Lavallee L."/>
            <person name="Pagarete A."/>
            <person name="Legendre M."/>
            <person name="Santini S."/>
            <person name="Sandaa R.A."/>
            <person name="Himmelbauer H."/>
            <person name="Ogata H."/>
            <person name="Bratbak G."/>
            <person name="Claverie J.M."/>
        </authorList>
    </citation>
    <scope>NUCLEOTIDE SEQUENCE [LARGE SCALE GENOMIC DNA]</scope>
    <source>
        <strain evidence="1">CeV-01B</strain>
    </source>
</reference>
<accession>A0A0N9R370</accession>
<gene>
    <name evidence="1" type="ORF">ceV_034</name>
</gene>
<organism evidence="1 2">
    <name type="scientific">Chrysochromulina ericina virus CeV-01B</name>
    <dbReference type="NCBI Taxonomy" id="3070830"/>
    <lineage>
        <taxon>Viruses</taxon>
        <taxon>Varidnaviria</taxon>
        <taxon>Bamfordvirae</taxon>
        <taxon>Nucleocytoviricota</taxon>
        <taxon>Megaviricetes</taxon>
        <taxon>Imitervirales</taxon>
        <taxon>Mesomimiviridae</taxon>
        <taxon>Tethysvirus</taxon>
        <taxon>Tethysvirus raunefjordenense</taxon>
    </lineage>
</organism>
<evidence type="ECO:0000313" key="2">
    <source>
        <dbReference type="Proteomes" id="UP000203826"/>
    </source>
</evidence>
<dbReference type="Proteomes" id="UP000203826">
    <property type="component" value="Segment"/>
</dbReference>
<sequence length="137" mass="16144">MIVDKLDTDDNNSLILIFFNKCNIICNDIKNLDGTIIYRDTLLNPNLYDKIKQDIPSLKNILNSSTYTSVQKNAENNQKWPLINLIRQILKRYNYELKPKRHADGYTKDGQKKYKRLFEIKNKSINIKDDSLHNLLN</sequence>
<name>A0A0N9R370_9VIRU</name>